<evidence type="ECO:0000313" key="2">
    <source>
        <dbReference type="Ensembl" id="ENSCAFP00000066130.2"/>
    </source>
</evidence>
<dbReference type="Ensembl" id="ENSCAFT00000081914.2">
    <property type="protein sequence ID" value="ENSCAFP00000066130.2"/>
    <property type="gene ID" value="ENSCAFG00000018152.6"/>
</dbReference>
<feature type="compositionally biased region" description="Polar residues" evidence="1">
    <location>
        <begin position="453"/>
        <end position="469"/>
    </location>
</feature>
<dbReference type="OrthoDB" id="427456at2759"/>
<feature type="compositionally biased region" description="Pro residues" evidence="1">
    <location>
        <begin position="311"/>
        <end position="331"/>
    </location>
</feature>
<feature type="compositionally biased region" description="Pro residues" evidence="1">
    <location>
        <begin position="558"/>
        <end position="568"/>
    </location>
</feature>
<gene>
    <name evidence="2" type="primary">TMEM266</name>
</gene>
<dbReference type="GO" id="GO:0022832">
    <property type="term" value="F:voltage-gated channel activity"/>
    <property type="evidence" value="ECO:0007669"/>
    <property type="project" value="InterPro"/>
</dbReference>
<organism evidence="2 3">
    <name type="scientific">Canis lupus familiaris</name>
    <name type="common">Dog</name>
    <name type="synonym">Canis familiaris</name>
    <dbReference type="NCBI Taxonomy" id="9615"/>
    <lineage>
        <taxon>Eukaryota</taxon>
        <taxon>Metazoa</taxon>
        <taxon>Chordata</taxon>
        <taxon>Craniata</taxon>
        <taxon>Vertebrata</taxon>
        <taxon>Euteleostomi</taxon>
        <taxon>Mammalia</taxon>
        <taxon>Eutheria</taxon>
        <taxon>Laurasiatheria</taxon>
        <taxon>Carnivora</taxon>
        <taxon>Caniformia</taxon>
        <taxon>Canidae</taxon>
        <taxon>Canis</taxon>
    </lineage>
</organism>
<feature type="region of interest" description="Disordered" evidence="1">
    <location>
        <begin position="491"/>
        <end position="616"/>
    </location>
</feature>
<name>A0A8P0PEM8_CANLF</name>
<proteinExistence type="predicted"/>
<feature type="compositionally biased region" description="Low complexity" evidence="1">
    <location>
        <begin position="595"/>
        <end position="611"/>
    </location>
</feature>
<accession>A0A8P0PEM8</accession>
<sequence>PVHPAQLPRPCSGPSTITAPCRGEAPLPSAGPSHHARQRPGKAEQRLPRPRRALQGHWEPRDRALRAGGWAGGPLLPWPGCEGVGRDRGAPRQVRGCVGHPQGQRKQQVCAVLPAGSVRPESAGWGPRGLSGAARHPAAGRLLPPPLGAPHGGPCARVPRGLRPFPEQPCPLGSRAARVRPHSVLLRCRAPQRRGHDPFTRPSEAGWSFTSTLGRREHPRASCCVGGVSDALGSPGGDWPARWLLCARPPQGAPAAFHRSQAPRRHHPGSGPEPRLPPQGRGQRAALPPRLGASPLVASGAGCPARAQPTPLHPAPPETAPSPALPTPLHPCTPRNSSRPSPARTPAPPETAPSPALPTPLHPCTPRNSSRPSPACTLAPLYPRTPAPPGTAPGPASPLLTAPSVSSSLRPAREGGDGDGHPAVREGQGHPRRAAGEADADLSGARGAAPGDSVNSYGSQYYNGPSSDSGVPEPAACVVTTAAIDVHQPNISSDLFSGDTPLQLSSNGTCASATSDGASRSTHSSVPQAQSHSSRTLGSCTDCSTAREEEEEEEPSSEPGPRPRPPPGQMAEATAQDLLSSPLEGPCPPQRALDPAPVSRPGPAGSAPSSPELERRLSLFNQKNPEGFAVFQIKPVVHFQPAAPALEDKFRSLESKEQKLHRVPEA</sequence>
<dbReference type="GO" id="GO:0005886">
    <property type="term" value="C:plasma membrane"/>
    <property type="evidence" value="ECO:0007669"/>
    <property type="project" value="InterPro"/>
</dbReference>
<feature type="compositionally biased region" description="Low complexity" evidence="1">
    <location>
        <begin position="333"/>
        <end position="342"/>
    </location>
</feature>
<dbReference type="InterPro" id="IPR042857">
    <property type="entry name" value="TMEM266"/>
</dbReference>
<protein>
    <submittedName>
        <fullName evidence="2">Transmembrane protein 266</fullName>
    </submittedName>
</protein>
<feature type="compositionally biased region" description="Low complexity" evidence="1">
    <location>
        <begin position="132"/>
        <end position="142"/>
    </location>
</feature>
<feature type="compositionally biased region" description="Pro residues" evidence="1">
    <location>
        <begin position="383"/>
        <end position="396"/>
    </location>
</feature>
<feature type="compositionally biased region" description="Polar residues" evidence="1">
    <location>
        <begin position="491"/>
        <end position="544"/>
    </location>
</feature>
<reference evidence="2 3" key="1">
    <citation type="journal article" date="2005" name="Nature">
        <title>Genome sequence, comparative analysis and haplotype structure of the domestic dog.</title>
        <authorList>
            <consortium name="Broad Sequencing Platform"/>
            <person name="Lindblad-Toh K."/>
            <person name="Wade C.M."/>
            <person name="Mikkelsen T.S."/>
            <person name="Karlsson E.K."/>
            <person name="Jaffe D.B."/>
            <person name="Kamal M."/>
            <person name="Clamp M."/>
            <person name="Chang J.L."/>
            <person name="Kulbokas E.J. III"/>
            <person name="Zody M.C."/>
            <person name="Mauceli E."/>
            <person name="Xie X."/>
            <person name="Breen M."/>
            <person name="Wayne R.K."/>
            <person name="Ostrander E.A."/>
            <person name="Ponting C.P."/>
            <person name="Galibert F."/>
            <person name="Smith D.R."/>
            <person name="DeJong P.J."/>
            <person name="Kirkness E."/>
            <person name="Alvarez P."/>
            <person name="Biagi T."/>
            <person name="Brockman W."/>
            <person name="Butler J."/>
            <person name="Chin C.W."/>
            <person name="Cook A."/>
            <person name="Cuff J."/>
            <person name="Daly M.J."/>
            <person name="DeCaprio D."/>
            <person name="Gnerre S."/>
            <person name="Grabherr M."/>
            <person name="Kellis M."/>
            <person name="Kleber M."/>
            <person name="Bardeleben C."/>
            <person name="Goodstadt L."/>
            <person name="Heger A."/>
            <person name="Hitte C."/>
            <person name="Kim L."/>
            <person name="Koepfli K.P."/>
            <person name="Parker H.G."/>
            <person name="Pollinger J.P."/>
            <person name="Searle S.M."/>
            <person name="Sutter N.B."/>
            <person name="Thomas R."/>
            <person name="Webber C."/>
            <person name="Baldwin J."/>
            <person name="Abebe A."/>
            <person name="Abouelleil A."/>
            <person name="Aftuck L."/>
            <person name="Ait-Zahra M."/>
            <person name="Aldredge T."/>
            <person name="Allen N."/>
            <person name="An P."/>
            <person name="Anderson S."/>
            <person name="Antoine C."/>
            <person name="Arachchi H."/>
            <person name="Aslam A."/>
            <person name="Ayotte L."/>
            <person name="Bachantsang P."/>
            <person name="Barry A."/>
            <person name="Bayul T."/>
            <person name="Benamara M."/>
            <person name="Berlin A."/>
            <person name="Bessette D."/>
            <person name="Blitshteyn B."/>
            <person name="Bloom T."/>
            <person name="Blye J."/>
            <person name="Boguslavskiy L."/>
            <person name="Bonnet C."/>
            <person name="Boukhgalter B."/>
            <person name="Brown A."/>
            <person name="Cahill P."/>
            <person name="Calixte N."/>
            <person name="Camarata J."/>
            <person name="Cheshatsang Y."/>
            <person name="Chu J."/>
            <person name="Citroen M."/>
            <person name="Collymore A."/>
            <person name="Cooke P."/>
            <person name="Dawoe T."/>
            <person name="Daza R."/>
            <person name="Decktor K."/>
            <person name="DeGray S."/>
            <person name="Dhargay N."/>
            <person name="Dooley K."/>
            <person name="Dooley K."/>
            <person name="Dorje P."/>
            <person name="Dorjee K."/>
            <person name="Dorris L."/>
            <person name="Duffey N."/>
            <person name="Dupes A."/>
            <person name="Egbiremolen O."/>
            <person name="Elong R."/>
            <person name="Falk J."/>
            <person name="Farina A."/>
            <person name="Faro S."/>
            <person name="Ferguson D."/>
            <person name="Ferreira P."/>
            <person name="Fisher S."/>
            <person name="FitzGerald M."/>
            <person name="Foley K."/>
            <person name="Foley C."/>
            <person name="Franke A."/>
            <person name="Friedrich D."/>
            <person name="Gage D."/>
            <person name="Garber M."/>
            <person name="Gearin G."/>
            <person name="Giannoukos G."/>
            <person name="Goode T."/>
            <person name="Goyette A."/>
            <person name="Graham J."/>
            <person name="Grandbois E."/>
            <person name="Gyaltsen K."/>
            <person name="Hafez N."/>
            <person name="Hagopian D."/>
            <person name="Hagos B."/>
            <person name="Hall J."/>
            <person name="Healy C."/>
            <person name="Hegarty R."/>
            <person name="Honan T."/>
            <person name="Horn A."/>
            <person name="Houde N."/>
            <person name="Hughes L."/>
            <person name="Hunnicutt L."/>
            <person name="Husby M."/>
            <person name="Jester B."/>
            <person name="Jones C."/>
            <person name="Kamat A."/>
            <person name="Kanga B."/>
            <person name="Kells C."/>
            <person name="Khazanovich D."/>
            <person name="Kieu A.C."/>
            <person name="Kisner P."/>
            <person name="Kumar M."/>
            <person name="Lance K."/>
            <person name="Landers T."/>
            <person name="Lara M."/>
            <person name="Lee W."/>
            <person name="Leger J.P."/>
            <person name="Lennon N."/>
            <person name="Leuper L."/>
            <person name="LeVine S."/>
            <person name="Liu J."/>
            <person name="Liu X."/>
            <person name="Lokyitsang Y."/>
            <person name="Lokyitsang T."/>
            <person name="Lui A."/>
            <person name="Macdonald J."/>
            <person name="Major J."/>
            <person name="Marabella R."/>
            <person name="Maru K."/>
            <person name="Matthews C."/>
            <person name="McDonough S."/>
            <person name="Mehta T."/>
            <person name="Meldrim J."/>
            <person name="Melnikov A."/>
            <person name="Meneus L."/>
            <person name="Mihalev A."/>
            <person name="Mihova T."/>
            <person name="Miller K."/>
            <person name="Mittelman R."/>
            <person name="Mlenga V."/>
            <person name="Mulrain L."/>
            <person name="Munson G."/>
            <person name="Navidi A."/>
            <person name="Naylor J."/>
            <person name="Nguyen T."/>
            <person name="Nguyen N."/>
            <person name="Nguyen C."/>
            <person name="Nguyen T."/>
            <person name="Nicol R."/>
            <person name="Norbu N."/>
            <person name="Norbu C."/>
            <person name="Novod N."/>
            <person name="Nyima T."/>
            <person name="Olandt P."/>
            <person name="O'Neill B."/>
            <person name="O'Neill K."/>
            <person name="Osman S."/>
            <person name="Oyono L."/>
            <person name="Patti C."/>
            <person name="Perrin D."/>
            <person name="Phunkhang P."/>
            <person name="Pierre F."/>
            <person name="Priest M."/>
            <person name="Rachupka A."/>
            <person name="Raghuraman S."/>
            <person name="Rameau R."/>
            <person name="Ray V."/>
            <person name="Raymond C."/>
            <person name="Rege F."/>
            <person name="Rise C."/>
            <person name="Rogers J."/>
            <person name="Rogov P."/>
            <person name="Sahalie J."/>
            <person name="Settipalli S."/>
            <person name="Sharpe T."/>
            <person name="Shea T."/>
            <person name="Sheehan M."/>
            <person name="Sherpa N."/>
            <person name="Shi J."/>
            <person name="Shih D."/>
            <person name="Sloan J."/>
            <person name="Smith C."/>
            <person name="Sparrow T."/>
            <person name="Stalker J."/>
            <person name="Stange-Thomann N."/>
            <person name="Stavropoulos S."/>
            <person name="Stone C."/>
            <person name="Stone S."/>
            <person name="Sykes S."/>
            <person name="Tchuinga P."/>
            <person name="Tenzing P."/>
            <person name="Tesfaye S."/>
            <person name="Thoulutsang D."/>
            <person name="Thoulutsang Y."/>
            <person name="Topham K."/>
            <person name="Topping I."/>
            <person name="Tsamla T."/>
            <person name="Vassiliev H."/>
            <person name="Venkataraman V."/>
            <person name="Vo A."/>
            <person name="Wangchuk T."/>
            <person name="Wangdi T."/>
            <person name="Weiand M."/>
            <person name="Wilkinson J."/>
            <person name="Wilson A."/>
            <person name="Yadav S."/>
            <person name="Yang S."/>
            <person name="Yang X."/>
            <person name="Young G."/>
            <person name="Yu Q."/>
            <person name="Zainoun J."/>
            <person name="Zembek L."/>
            <person name="Zimmer A."/>
            <person name="Lander E.S."/>
        </authorList>
    </citation>
    <scope>NUCLEOTIDE SEQUENCE [LARGE SCALE GENOMIC DNA]</scope>
    <source>
        <strain evidence="2">Boxer</strain>
    </source>
</reference>
<feature type="region of interest" description="Disordered" evidence="1">
    <location>
        <begin position="252"/>
        <end position="473"/>
    </location>
</feature>
<evidence type="ECO:0000313" key="3">
    <source>
        <dbReference type="Proteomes" id="UP000002254"/>
    </source>
</evidence>
<dbReference type="PANTHER" id="PTHR46842">
    <property type="entry name" value="TRANSMEMBRANE PROTEIN 266"/>
    <property type="match status" value="1"/>
</dbReference>
<feature type="compositionally biased region" description="Pro residues" evidence="1">
    <location>
        <begin position="343"/>
        <end position="363"/>
    </location>
</feature>
<evidence type="ECO:0000256" key="1">
    <source>
        <dbReference type="SAM" id="MobiDB-lite"/>
    </source>
</evidence>
<dbReference type="Proteomes" id="UP000002254">
    <property type="component" value="Chromosome 30"/>
</dbReference>
<dbReference type="AlphaFoldDB" id="A0A8P0PEM8"/>
<feature type="region of interest" description="Disordered" evidence="1">
    <location>
        <begin position="122"/>
        <end position="160"/>
    </location>
</feature>
<feature type="compositionally biased region" description="Basic and acidic residues" evidence="1">
    <location>
        <begin position="411"/>
        <end position="429"/>
    </location>
</feature>
<feature type="region of interest" description="Disordered" evidence="1">
    <location>
        <begin position="87"/>
        <end position="106"/>
    </location>
</feature>
<reference evidence="2" key="2">
    <citation type="submission" date="2025-08" db="UniProtKB">
        <authorList>
            <consortium name="Ensembl"/>
        </authorList>
    </citation>
    <scope>IDENTIFICATION</scope>
</reference>
<feature type="region of interest" description="Disordered" evidence="1">
    <location>
        <begin position="1"/>
        <end position="60"/>
    </location>
</feature>
<dbReference type="PANTHER" id="PTHR46842:SF1">
    <property type="entry name" value="TRANSMEMBRANE PROTEIN 266"/>
    <property type="match status" value="1"/>
</dbReference>